<comment type="caution">
    <text evidence="4">The sequence shown here is derived from an EMBL/GenBank/DDBJ whole genome shotgun (WGS) entry which is preliminary data.</text>
</comment>
<dbReference type="PANTHER" id="PTHR43490">
    <property type="entry name" value="(+)-NEOMENTHOL DEHYDROGENASE"/>
    <property type="match status" value="1"/>
</dbReference>
<keyword evidence="5" id="KW-1185">Reference proteome</keyword>
<dbReference type="GO" id="GO:0016020">
    <property type="term" value="C:membrane"/>
    <property type="evidence" value="ECO:0007669"/>
    <property type="project" value="TreeGrafter"/>
</dbReference>
<protein>
    <submittedName>
        <fullName evidence="4">Carbonyl reductase 1</fullName>
    </submittedName>
</protein>
<dbReference type="AlphaFoldDB" id="A0A9P5A5P2"/>
<accession>A0A9P5A5P2</accession>
<dbReference type="PRINTS" id="PR00081">
    <property type="entry name" value="GDHRDH"/>
</dbReference>
<dbReference type="InterPro" id="IPR002347">
    <property type="entry name" value="SDR_fam"/>
</dbReference>
<comment type="similarity">
    <text evidence="1">Belongs to the short-chain dehydrogenases/reductases (SDR) family.</text>
</comment>
<keyword evidence="3" id="KW-0560">Oxidoreductase</keyword>
<dbReference type="InterPro" id="IPR036291">
    <property type="entry name" value="NAD(P)-bd_dom_sf"/>
</dbReference>
<reference evidence="4" key="1">
    <citation type="journal article" date="2017" name="Mycologia">
        <title>Fusarium algeriense, sp. nov., a novel toxigenic crown rot pathogen of durum wheat from Algeria is nested in the Fusarium burgessii species complex.</title>
        <authorList>
            <person name="Laraba I."/>
            <person name="Keddad A."/>
            <person name="Boureghda H."/>
            <person name="Abdallah N."/>
            <person name="Vaughan M.M."/>
            <person name="Proctor R.H."/>
            <person name="Busman M."/>
            <person name="O'Donnell K."/>
        </authorList>
    </citation>
    <scope>NUCLEOTIDE SEQUENCE</scope>
    <source>
        <strain evidence="4">NRRL 25174</strain>
    </source>
</reference>
<evidence type="ECO:0000313" key="5">
    <source>
        <dbReference type="Proteomes" id="UP000730481"/>
    </source>
</evidence>
<dbReference type="SUPFAM" id="SSF51735">
    <property type="entry name" value="NAD(P)-binding Rossmann-fold domains"/>
    <property type="match status" value="1"/>
</dbReference>
<evidence type="ECO:0000256" key="1">
    <source>
        <dbReference type="ARBA" id="ARBA00006484"/>
    </source>
</evidence>
<evidence type="ECO:0000256" key="3">
    <source>
        <dbReference type="ARBA" id="ARBA00023002"/>
    </source>
</evidence>
<dbReference type="Proteomes" id="UP000730481">
    <property type="component" value="Unassembled WGS sequence"/>
</dbReference>
<dbReference type="EMBL" id="PVQB02001079">
    <property type="protein sequence ID" value="KAF4332433.1"/>
    <property type="molecule type" value="Genomic_DNA"/>
</dbReference>
<dbReference type="Gene3D" id="3.40.50.720">
    <property type="entry name" value="NAD(P)-binding Rossmann-like Domain"/>
    <property type="match status" value="1"/>
</dbReference>
<name>A0A9P5A5P2_9HYPO</name>
<dbReference type="Pfam" id="PF00106">
    <property type="entry name" value="adh_short"/>
    <property type="match status" value="1"/>
</dbReference>
<organism evidence="4 5">
    <name type="scientific">Fusarium beomiforme</name>
    <dbReference type="NCBI Taxonomy" id="44412"/>
    <lineage>
        <taxon>Eukaryota</taxon>
        <taxon>Fungi</taxon>
        <taxon>Dikarya</taxon>
        <taxon>Ascomycota</taxon>
        <taxon>Pezizomycotina</taxon>
        <taxon>Sordariomycetes</taxon>
        <taxon>Hypocreomycetidae</taxon>
        <taxon>Hypocreales</taxon>
        <taxon>Nectriaceae</taxon>
        <taxon>Fusarium</taxon>
        <taxon>Fusarium burgessii species complex</taxon>
    </lineage>
</organism>
<gene>
    <name evidence="4" type="ORF">FBEOM_13785</name>
</gene>
<evidence type="ECO:0000256" key="2">
    <source>
        <dbReference type="ARBA" id="ARBA00022857"/>
    </source>
</evidence>
<evidence type="ECO:0000313" key="4">
    <source>
        <dbReference type="EMBL" id="KAF4332433.1"/>
    </source>
</evidence>
<keyword evidence="2" id="KW-0521">NADP</keyword>
<reference evidence="4" key="2">
    <citation type="submission" date="2020-02" db="EMBL/GenBank/DDBJ databases">
        <title>Identification and distribution of gene clusters putatively required for synthesis of sphingolipid metabolism inhibitors in phylogenetically diverse species of the filamentous fungus Fusarium.</title>
        <authorList>
            <person name="Kim H.-S."/>
            <person name="Busman M."/>
            <person name="Brown D.W."/>
            <person name="Divon H."/>
            <person name="Uhlig S."/>
            <person name="Proctor R.H."/>
        </authorList>
    </citation>
    <scope>NUCLEOTIDE SEQUENCE</scope>
    <source>
        <strain evidence="4">NRRL 25174</strain>
    </source>
</reference>
<dbReference type="PANTHER" id="PTHR43490:SF99">
    <property type="entry name" value="SHORT-CHAIN DEHYDROGENASE_REDUCTASE"/>
    <property type="match status" value="1"/>
</dbReference>
<dbReference type="OrthoDB" id="1933717at2759"/>
<dbReference type="GO" id="GO:0016491">
    <property type="term" value="F:oxidoreductase activity"/>
    <property type="evidence" value="ECO:0007669"/>
    <property type="project" value="UniProtKB-KW"/>
</dbReference>
<sequence length="250" mass="26851">MSTLNITPDTTIALVTGSNQGIGFEIAKKLASENKDCHVIVSGRRADAVKEATSSLETQGLNVSSLVLDITSGDSIAAAVKTINEEFGRLDILINNSAISGHGMTVSRRELMIAVYNTNCIGTALVTDALIPLLERSTKTRRIVFVSSALSSLTLKADPADPMHSFDLGVYTHSKSALNMMALHYAVRYEDDLQWKVNITCPGHNSRTVLNGYTGTEPVDLGAISSFNAAILGSDGETGTFKDDKRFIPW</sequence>
<proteinExistence type="inferred from homology"/>